<dbReference type="EMBL" id="UYSL01020131">
    <property type="protein sequence ID" value="VDL72955.1"/>
    <property type="molecule type" value="Genomic_DNA"/>
</dbReference>
<reference evidence="10" key="1">
    <citation type="submission" date="2017-02" db="UniProtKB">
        <authorList>
            <consortium name="WormBaseParasite"/>
        </authorList>
    </citation>
    <scope>IDENTIFICATION</scope>
</reference>
<dbReference type="PRINTS" id="PR00342">
    <property type="entry name" value="RHESUSRHD"/>
</dbReference>
<organism evidence="10">
    <name type="scientific">Nippostrongylus brasiliensis</name>
    <name type="common">Rat hookworm</name>
    <dbReference type="NCBI Taxonomy" id="27835"/>
    <lineage>
        <taxon>Eukaryota</taxon>
        <taxon>Metazoa</taxon>
        <taxon>Ecdysozoa</taxon>
        <taxon>Nematoda</taxon>
        <taxon>Chromadorea</taxon>
        <taxon>Rhabditida</taxon>
        <taxon>Rhabditina</taxon>
        <taxon>Rhabditomorpha</taxon>
        <taxon>Strongyloidea</taxon>
        <taxon>Heligmosomidae</taxon>
        <taxon>Nippostrongylus</taxon>
    </lineage>
</organism>
<dbReference type="Gene3D" id="1.10.3430.10">
    <property type="entry name" value="Ammonium transporter AmtB like domains"/>
    <property type="match status" value="1"/>
</dbReference>
<dbReference type="WBParaSite" id="NBR_0000936501-mRNA-1">
    <property type="protein sequence ID" value="NBR_0000936501-mRNA-1"/>
    <property type="gene ID" value="NBR_0000936501"/>
</dbReference>
<keyword evidence="3 6" id="KW-0812">Transmembrane</keyword>
<sequence length="414" mass="44639">MASAFQKNQFTIVVLVCQAVFMVLFGLFAKYDDSAMPGGSEDLVPMASKYPMFQDTHVMIFIGFGFLMTFLKRYGFSAVSVNLLLACFTIEWGIIVRGFLSHEFAHEGKFSIGLEQLLTADFAAAVVLITMGAMLGKLSPVNDVGGSLVVHTFGAYFGLACAKAFANSSQREHENEGSVYHSDIYAMIGAIFLWVFWPSFNAAVAEPADAKQRAVCNTFLSLVACTITTFLVSQATDHHKKFDMVHIANSTLAGGVAIGATANVVLHPLHALIVGVIAGALSVVGYKYITPTLTSKLGAHDTCGVNNLHGMPGVLNTIYPAMKSDTNAGGISASGQAVNQLIGLGLVIVSSIVAGLVTGFILKLKVFNQVREKEMYADGDYFETPADYDFTTRIISRIDRVEINEHTQLTQKEI</sequence>
<feature type="transmembrane region" description="Helical" evidence="6">
    <location>
        <begin position="12"/>
        <end position="31"/>
    </location>
</feature>
<evidence type="ECO:0000313" key="10">
    <source>
        <dbReference type="WBParaSite" id="NBR_0000936501-mRNA-1"/>
    </source>
</evidence>
<dbReference type="Proteomes" id="UP000271162">
    <property type="component" value="Unassembled WGS sequence"/>
</dbReference>
<evidence type="ECO:0000256" key="2">
    <source>
        <dbReference type="ARBA" id="ARBA00011036"/>
    </source>
</evidence>
<evidence type="ECO:0000256" key="1">
    <source>
        <dbReference type="ARBA" id="ARBA00004141"/>
    </source>
</evidence>
<gene>
    <name evidence="8" type="ORF">NBR_LOCUS9366</name>
</gene>
<feature type="transmembrane region" description="Helical" evidence="6">
    <location>
        <begin position="271"/>
        <end position="289"/>
    </location>
</feature>
<feature type="transmembrane region" description="Helical" evidence="6">
    <location>
        <begin position="148"/>
        <end position="165"/>
    </location>
</feature>
<evidence type="ECO:0000256" key="3">
    <source>
        <dbReference type="ARBA" id="ARBA00022692"/>
    </source>
</evidence>
<evidence type="ECO:0000256" key="6">
    <source>
        <dbReference type="SAM" id="Phobius"/>
    </source>
</evidence>
<dbReference type="Pfam" id="PF00909">
    <property type="entry name" value="Ammonium_transp"/>
    <property type="match status" value="1"/>
</dbReference>
<feature type="transmembrane region" description="Helical" evidence="6">
    <location>
        <begin position="247"/>
        <end position="266"/>
    </location>
</feature>
<feature type="transmembrane region" description="Helical" evidence="6">
    <location>
        <begin position="51"/>
        <end position="71"/>
    </location>
</feature>
<dbReference type="InterPro" id="IPR029020">
    <property type="entry name" value="Ammonium/urea_transptr"/>
</dbReference>
<proteinExistence type="inferred from homology"/>
<evidence type="ECO:0000313" key="8">
    <source>
        <dbReference type="EMBL" id="VDL72955.1"/>
    </source>
</evidence>
<dbReference type="GO" id="GO:0005886">
    <property type="term" value="C:plasma membrane"/>
    <property type="evidence" value="ECO:0007669"/>
    <property type="project" value="InterPro"/>
</dbReference>
<keyword evidence="9" id="KW-1185">Reference proteome</keyword>
<accession>A0A0N4Y190</accession>
<evidence type="ECO:0000256" key="4">
    <source>
        <dbReference type="ARBA" id="ARBA00022989"/>
    </source>
</evidence>
<reference evidence="8 9" key="2">
    <citation type="submission" date="2018-11" db="EMBL/GenBank/DDBJ databases">
        <authorList>
            <consortium name="Pathogen Informatics"/>
        </authorList>
    </citation>
    <scope>NUCLEOTIDE SEQUENCE [LARGE SCALE GENOMIC DNA]</scope>
</reference>
<dbReference type="GO" id="GO:0097272">
    <property type="term" value="P:ammonium homeostasis"/>
    <property type="evidence" value="ECO:0007669"/>
    <property type="project" value="TreeGrafter"/>
</dbReference>
<dbReference type="SUPFAM" id="SSF111352">
    <property type="entry name" value="Ammonium transporter"/>
    <property type="match status" value="1"/>
</dbReference>
<feature type="transmembrane region" description="Helical" evidence="6">
    <location>
        <begin position="216"/>
        <end position="235"/>
    </location>
</feature>
<feature type="transmembrane region" description="Helical" evidence="6">
    <location>
        <begin position="341"/>
        <end position="362"/>
    </location>
</feature>
<dbReference type="STRING" id="27835.A0A0N4Y190"/>
<protein>
    <submittedName>
        <fullName evidence="10">Ammonium transporter</fullName>
    </submittedName>
</protein>
<feature type="transmembrane region" description="Helical" evidence="6">
    <location>
        <begin position="78"/>
        <end position="96"/>
    </location>
</feature>
<feature type="transmembrane region" description="Helical" evidence="6">
    <location>
        <begin position="116"/>
        <end position="136"/>
    </location>
</feature>
<name>A0A0N4Y190_NIPBR</name>
<dbReference type="PANTHER" id="PTHR11730:SF60">
    <property type="entry name" value="RH50, ISOFORM D"/>
    <property type="match status" value="1"/>
</dbReference>
<keyword evidence="5 6" id="KW-0472">Membrane</keyword>
<dbReference type="AlphaFoldDB" id="A0A0N4Y190"/>
<feature type="transmembrane region" description="Helical" evidence="6">
    <location>
        <begin position="185"/>
        <end position="204"/>
    </location>
</feature>
<evidence type="ECO:0000313" key="9">
    <source>
        <dbReference type="Proteomes" id="UP000271162"/>
    </source>
</evidence>
<dbReference type="InterPro" id="IPR024041">
    <property type="entry name" value="NH4_transpt_AmtB-like_dom"/>
</dbReference>
<evidence type="ECO:0000256" key="5">
    <source>
        <dbReference type="ARBA" id="ARBA00023136"/>
    </source>
</evidence>
<dbReference type="GO" id="GO:0008519">
    <property type="term" value="F:ammonium channel activity"/>
    <property type="evidence" value="ECO:0007669"/>
    <property type="project" value="InterPro"/>
</dbReference>
<keyword evidence="4 6" id="KW-1133">Transmembrane helix</keyword>
<dbReference type="PANTHER" id="PTHR11730">
    <property type="entry name" value="AMMONIUM TRANSPORTER"/>
    <property type="match status" value="1"/>
</dbReference>
<evidence type="ECO:0000259" key="7">
    <source>
        <dbReference type="Pfam" id="PF00909"/>
    </source>
</evidence>
<comment type="similarity">
    <text evidence="2">Belongs to the ammonium transporter (TC 2.A.49) family. Rh subfamily.</text>
</comment>
<feature type="domain" description="Ammonium transporter AmtB-like" evidence="7">
    <location>
        <begin position="48"/>
        <end position="374"/>
    </location>
</feature>
<dbReference type="OMA" id="NCFEDDV"/>
<dbReference type="InterPro" id="IPR002229">
    <property type="entry name" value="RhesusRHD"/>
</dbReference>
<comment type="subcellular location">
    <subcellularLocation>
        <location evidence="1">Membrane</location>
        <topology evidence="1">Multi-pass membrane protein</topology>
    </subcellularLocation>
</comment>